<sequence length="202" mass="23462">MRKEKKAILDQVMEKETYNKAKEILEKFSKEVTPNPILKTPVQITPNLRQRIIPGVKSAIPPSPFVKNPGNSLQPVSTASLLTKQPMLRMPAPILSPNRSYVDKLVEYLIGDGPNNRYALICSQCHSHNGMALKEEFEYIGFKCCYCFFYNPARKLRPEAPKLELTTDIKEYRENTEFDRENLESDDMLKTPRKWEKGRRWK</sequence>
<dbReference type="EMBL" id="AAZO01000411">
    <property type="status" value="NOT_ANNOTATED_CDS"/>
    <property type="molecule type" value="Genomic_DNA"/>
</dbReference>
<keyword evidence="2" id="KW-0256">Endoplasmic reticulum</keyword>
<comment type="subcellular location">
    <subcellularLocation>
        <location evidence="2">Endoplasmic reticulum membrane</location>
        <topology evidence="2">Multi-pass membrane protein</topology>
    </subcellularLocation>
</comment>
<dbReference type="Proteomes" id="UP000009046">
    <property type="component" value="Unassembled WGS sequence"/>
</dbReference>
<dbReference type="GO" id="GO:0098826">
    <property type="term" value="C:endoplasmic reticulum tubular network membrane"/>
    <property type="evidence" value="ECO:0007669"/>
    <property type="project" value="UniProtKB-UniRule"/>
</dbReference>
<keyword evidence="2" id="KW-0862">Zinc</keyword>
<gene>
    <name evidence="5" type="primary">8232302</name>
    <name evidence="4" type="ORF">Phum_PHUM034640</name>
</gene>
<keyword evidence="2" id="KW-0479">Metal-binding</keyword>
<keyword evidence="6" id="KW-1185">Reference proteome</keyword>
<dbReference type="GO" id="GO:0008270">
    <property type="term" value="F:zinc ion binding"/>
    <property type="evidence" value="ECO:0007669"/>
    <property type="project" value="UniProtKB-KW"/>
</dbReference>
<reference evidence="4" key="2">
    <citation type="submission" date="2007-04" db="EMBL/GenBank/DDBJ databases">
        <title>The genome of the human body louse.</title>
        <authorList>
            <consortium name="The Human Body Louse Genome Consortium"/>
            <person name="Kirkness E."/>
            <person name="Walenz B."/>
            <person name="Hass B."/>
            <person name="Bruggner R."/>
            <person name="Strausberg R."/>
        </authorList>
    </citation>
    <scope>NUCLEOTIDE SEQUENCE</scope>
    <source>
        <strain evidence="4">USDA</strain>
    </source>
</reference>
<reference evidence="4" key="1">
    <citation type="submission" date="2007-04" db="EMBL/GenBank/DDBJ databases">
        <title>Annotation of Pediculus humanus corporis strain USDA.</title>
        <authorList>
            <person name="Kirkness E."/>
            <person name="Hannick L."/>
            <person name="Hass B."/>
            <person name="Bruggner R."/>
            <person name="Lawson D."/>
            <person name="Bidwell S."/>
            <person name="Joardar V."/>
            <person name="Caler E."/>
            <person name="Walenz B."/>
            <person name="Inman J."/>
            <person name="Schobel S."/>
            <person name="Galinsky K."/>
            <person name="Amedeo P."/>
            <person name="Strausberg R."/>
        </authorList>
    </citation>
    <scope>NUCLEOTIDE SEQUENCE</scope>
    <source>
        <strain evidence="4">USDA</strain>
    </source>
</reference>
<dbReference type="PANTHER" id="PTHR22166:SF12">
    <property type="entry name" value="ENDOPLASMIC RETICULUM JUNCTION FORMATION PROTEIN LUNAPARK"/>
    <property type="match status" value="1"/>
</dbReference>
<reference evidence="5" key="3">
    <citation type="submission" date="2020-05" db="UniProtKB">
        <authorList>
            <consortium name="EnsemblMetazoa"/>
        </authorList>
    </citation>
    <scope>IDENTIFICATION</scope>
    <source>
        <strain evidence="5">USDA</strain>
    </source>
</reference>
<dbReference type="VEuPathDB" id="VectorBase:PHUM034640"/>
<dbReference type="EMBL" id="DS235005">
    <property type="protein sequence ID" value="EEB10329.1"/>
    <property type="molecule type" value="Genomic_DNA"/>
</dbReference>
<proteinExistence type="inferred from homology"/>
<dbReference type="GO" id="GO:0071788">
    <property type="term" value="P:endoplasmic reticulum tubular network maintenance"/>
    <property type="evidence" value="ECO:0007669"/>
    <property type="project" value="UniProtKB-UniRule"/>
</dbReference>
<dbReference type="AlphaFoldDB" id="E0VAC3"/>
<protein>
    <recommendedName>
        <fullName evidence="2">Endoplasmic reticulum junction formation protein lunapark</fullName>
    </recommendedName>
</protein>
<evidence type="ECO:0000256" key="2">
    <source>
        <dbReference type="RuleBase" id="RU367073"/>
    </source>
</evidence>
<evidence type="ECO:0000259" key="3">
    <source>
        <dbReference type="Pfam" id="PF10058"/>
    </source>
</evidence>
<dbReference type="HOGENOM" id="CLU_1356108_0_0_1"/>
<evidence type="ECO:0000313" key="4">
    <source>
        <dbReference type="EMBL" id="EEB10329.1"/>
    </source>
</evidence>
<dbReference type="OrthoDB" id="3169036at2759"/>
<dbReference type="STRING" id="121224.E0VAC3"/>
<dbReference type="CTD" id="8232302"/>
<dbReference type="GO" id="GO:1903373">
    <property type="term" value="P:positive regulation of endoplasmic reticulum tubular network organization"/>
    <property type="evidence" value="ECO:0007669"/>
    <property type="project" value="UniProtKB-UniRule"/>
</dbReference>
<dbReference type="PANTHER" id="PTHR22166">
    <property type="entry name" value="ENDOPLASMIC RETICULUM JUNCTION FORMATION PROTEIN LUNAPARK"/>
    <property type="match status" value="1"/>
</dbReference>
<comment type="function">
    <text evidence="2">Plays a role in determining ER morphology.</text>
</comment>
<evidence type="ECO:0000256" key="1">
    <source>
        <dbReference type="ARBA" id="ARBA00009940"/>
    </source>
</evidence>
<dbReference type="FunCoup" id="E0VAC3">
    <property type="interactions" value="1677"/>
</dbReference>
<dbReference type="EnsemblMetazoa" id="PHUM034640-RA">
    <property type="protein sequence ID" value="PHUM034640-PA"/>
    <property type="gene ID" value="PHUM034640"/>
</dbReference>
<keyword evidence="2" id="KW-0863">Zinc-finger</keyword>
<evidence type="ECO:0000313" key="6">
    <source>
        <dbReference type="Proteomes" id="UP000009046"/>
    </source>
</evidence>
<dbReference type="RefSeq" id="XP_002423067.1">
    <property type="nucleotide sequence ID" value="XM_002423022.1"/>
</dbReference>
<dbReference type="eggNOG" id="KOG2846">
    <property type="taxonomic scope" value="Eukaryota"/>
</dbReference>
<name>E0VAC3_PEDHC</name>
<dbReference type="GeneID" id="8232302"/>
<dbReference type="InterPro" id="IPR040115">
    <property type="entry name" value="Lnp"/>
</dbReference>
<comment type="similarity">
    <text evidence="1 2">Belongs to the lunapark family.</text>
</comment>
<accession>E0VAC3</accession>
<dbReference type="InterPro" id="IPR019273">
    <property type="entry name" value="Lunapark_Znf"/>
</dbReference>
<dbReference type="OMA" id="YDHETVK"/>
<dbReference type="InParanoid" id="E0VAC3"/>
<comment type="domain">
    <text evidence="2">The C4-type zinc finger motif is necessary both for its ER three-way tubular junction localization and formation.</text>
</comment>
<organism>
    <name type="scientific">Pediculus humanus subsp. corporis</name>
    <name type="common">Body louse</name>
    <dbReference type="NCBI Taxonomy" id="121224"/>
    <lineage>
        <taxon>Eukaryota</taxon>
        <taxon>Metazoa</taxon>
        <taxon>Ecdysozoa</taxon>
        <taxon>Arthropoda</taxon>
        <taxon>Hexapoda</taxon>
        <taxon>Insecta</taxon>
        <taxon>Pterygota</taxon>
        <taxon>Neoptera</taxon>
        <taxon>Paraneoptera</taxon>
        <taxon>Psocodea</taxon>
        <taxon>Troctomorpha</taxon>
        <taxon>Phthiraptera</taxon>
        <taxon>Anoplura</taxon>
        <taxon>Pediculidae</taxon>
        <taxon>Pediculus</taxon>
    </lineage>
</organism>
<dbReference type="Pfam" id="PF10058">
    <property type="entry name" value="Zn_ribbon_10"/>
    <property type="match status" value="1"/>
</dbReference>
<feature type="domain" description="Lunapark zinc ribbon" evidence="3">
    <location>
        <begin position="102"/>
        <end position="151"/>
    </location>
</feature>
<dbReference type="KEGG" id="phu:Phum_PHUM034640"/>
<evidence type="ECO:0000313" key="5">
    <source>
        <dbReference type="EnsemblMetazoa" id="PHUM034640-PA"/>
    </source>
</evidence>